<dbReference type="AlphaFoldDB" id="A0A7C3PP89"/>
<accession>A0A7C3PP89</accession>
<dbReference type="Pfam" id="PF00535">
    <property type="entry name" value="Glycos_transf_2"/>
    <property type="match status" value="2"/>
</dbReference>
<evidence type="ECO:0000313" key="3">
    <source>
        <dbReference type="EMBL" id="HFM98637.1"/>
    </source>
</evidence>
<dbReference type="EMBL" id="DSRU01000186">
    <property type="protein sequence ID" value="HFM98637.1"/>
    <property type="molecule type" value="Genomic_DNA"/>
</dbReference>
<dbReference type="PROSITE" id="PS51257">
    <property type="entry name" value="PROKAR_LIPOPROTEIN"/>
    <property type="match status" value="1"/>
</dbReference>
<protein>
    <submittedName>
        <fullName evidence="3">Glycosyltransferase</fullName>
    </submittedName>
</protein>
<dbReference type="CDD" id="cd03801">
    <property type="entry name" value="GT4_PimA-like"/>
    <property type="match status" value="1"/>
</dbReference>
<evidence type="ECO:0000259" key="2">
    <source>
        <dbReference type="Pfam" id="PF00535"/>
    </source>
</evidence>
<organism evidence="3">
    <name type="scientific">Oscillatoriales cyanobacterium SpSt-418</name>
    <dbReference type="NCBI Taxonomy" id="2282169"/>
    <lineage>
        <taxon>Bacteria</taxon>
        <taxon>Bacillati</taxon>
        <taxon>Cyanobacteriota</taxon>
        <taxon>Cyanophyceae</taxon>
        <taxon>Oscillatoriophycideae</taxon>
        <taxon>Oscillatoriales</taxon>
    </lineage>
</organism>
<dbReference type="GO" id="GO:0016757">
    <property type="term" value="F:glycosyltransferase activity"/>
    <property type="evidence" value="ECO:0007669"/>
    <property type="project" value="InterPro"/>
</dbReference>
<gene>
    <name evidence="3" type="ORF">ENR64_12950</name>
</gene>
<keyword evidence="3" id="KW-0808">Transferase</keyword>
<feature type="domain" description="Glycosyl transferase family 1" evidence="1">
    <location>
        <begin position="177"/>
        <end position="337"/>
    </location>
</feature>
<feature type="domain" description="Glycosyltransferase 2-like" evidence="2">
    <location>
        <begin position="389"/>
        <end position="500"/>
    </location>
</feature>
<dbReference type="Pfam" id="PF00534">
    <property type="entry name" value="Glycos_transf_1"/>
    <property type="match status" value="1"/>
</dbReference>
<dbReference type="PANTHER" id="PTHR43685">
    <property type="entry name" value="GLYCOSYLTRANSFERASE"/>
    <property type="match status" value="1"/>
</dbReference>
<dbReference type="SUPFAM" id="SSF53448">
    <property type="entry name" value="Nucleotide-diphospho-sugar transferases"/>
    <property type="match status" value="2"/>
</dbReference>
<reference evidence="3" key="1">
    <citation type="journal article" date="2020" name="mSystems">
        <title>Genome- and Community-Level Interaction Insights into Carbon Utilization and Element Cycling Functions of Hydrothermarchaeota in Hydrothermal Sediment.</title>
        <authorList>
            <person name="Zhou Z."/>
            <person name="Liu Y."/>
            <person name="Xu W."/>
            <person name="Pan J."/>
            <person name="Luo Z.H."/>
            <person name="Li M."/>
        </authorList>
    </citation>
    <scope>NUCLEOTIDE SEQUENCE [LARGE SCALE GENOMIC DNA]</scope>
    <source>
        <strain evidence="3">SpSt-418</strain>
    </source>
</reference>
<evidence type="ECO:0000259" key="1">
    <source>
        <dbReference type="Pfam" id="PF00534"/>
    </source>
</evidence>
<comment type="caution">
    <text evidence="3">The sequence shown here is derived from an EMBL/GenBank/DDBJ whole genome shotgun (WGS) entry which is preliminary data.</text>
</comment>
<dbReference type="InterPro" id="IPR001173">
    <property type="entry name" value="Glyco_trans_2-like"/>
</dbReference>
<dbReference type="PANTHER" id="PTHR43685:SF2">
    <property type="entry name" value="GLYCOSYLTRANSFERASE 2-LIKE DOMAIN-CONTAINING PROTEIN"/>
    <property type="match status" value="1"/>
</dbReference>
<dbReference type="InterPro" id="IPR001296">
    <property type="entry name" value="Glyco_trans_1"/>
</dbReference>
<feature type="domain" description="Glycosyltransferase 2-like" evidence="2">
    <location>
        <begin position="764"/>
        <end position="892"/>
    </location>
</feature>
<sequence>MRFRSSIAFQLTTGCLDYPLFPNKSNDLDKSFDYQSFCCLYFLQAIITAFPDAVVYAEFPEIWGFGYRTIQAKQTGLLGTNCLIGVTSHGSFEWLQEINSKFSTEQSRWYWQAHHYEQFCYENAGITYSPSHFLKSKLSDYGWKTTHVKHLPYFVPSLTLKSNKPSTTLDKTLLNKIPVVFFARLEERKGLCTFLEALKLLDSTITPRIHPIFIGKIIPLQSSQLQHLNSQEYINRELDNSFTYTLLPDLTSQEAIQAIADLHHPVVCLTSLQENFPNAALEVGQLPVSLVVSDTGGFRETLDLLQRSDAVHWFRSGNAQSLAQALTQAIHAYPENSTRIEQTEIDPINQKLLNQRLELMSQAFLEAAPKELTTPSVTIALVYPCSTSPLLECLKHLAAQTYQQFDVIVMASATDESIQTAIAQAQTQFSGYKYLAAEAHWSLGETYNYLVDQATGEYVLFLTPDHTPTPAMLETLVVAMQEANAVAVVCPQLIAAGETPEFITSVDGNLLKLLEFNHRHDLTALFSRQLLQQFRYSQERGLQALNWQIFAAAIATNQAIAYYPYPLFAIHPDSASIISTTDLAKERYYLRQYLFQIKPEQWHQRQINLLLTGFEQLAQVQSQPQQQPLSPQNQAWMLTAQQMHQELTQAQSRLLDLERWNRELQAGKEWLESQWQSLLLRSQKLEIQQDQLRSLIGQMQGSKFWKLRNRWFKLKRKLGRVSADPLQNYVDSITPGVQEFVARIAGQKIRFFQPTAATKIPVVSIISSCSDEYTYLETTYRSIINQTFQNFEWIIVDDGLDHPETKQLLQAFAQRTEKIRILSHDSPRGIAASYNTAIAQATGEFFCFLEIGSILDPTYLEKGVLFLETHPTISLVNSYSVVFQAQEHWWQTALSHPQGLVHQPGLTCHPLYRKADFMQLGGFDESLPTLERWERTLKAIANGQQGWTFPEYLDCYRTTQHSSTRVQSVITTIQSRYSVGANALTTALDSHPINLNQLNSQLNLDNQRIMPNSGKRLLLFCDALDDSEIAKWNCDLVIWLDQCGYDVTIVTTTTSNHSCQEFFYPATPDIFHLPNLFEKAHWLAFIRYILTARAIDGVMISGSELAYSFLPLLRLEFSAIAMIDYIHASPHDRQNSRVIPISCQFTEDIDCHIVPSQRAAKAYSSLHSRHPSKIQVCYTLAQVEAMLATMIKTCSANVSVNSSSESNTEALLLILESLQQ</sequence>
<name>A0A7C3PP89_9CYAN</name>
<dbReference type="CDD" id="cd00761">
    <property type="entry name" value="Glyco_tranf_GTA_type"/>
    <property type="match status" value="2"/>
</dbReference>
<dbReference type="SUPFAM" id="SSF53756">
    <property type="entry name" value="UDP-Glycosyltransferase/glycogen phosphorylase"/>
    <property type="match status" value="1"/>
</dbReference>
<dbReference type="Gene3D" id="3.90.550.10">
    <property type="entry name" value="Spore Coat Polysaccharide Biosynthesis Protein SpsA, Chain A"/>
    <property type="match status" value="2"/>
</dbReference>
<dbReference type="InterPro" id="IPR050834">
    <property type="entry name" value="Glycosyltransf_2"/>
</dbReference>
<proteinExistence type="predicted"/>
<dbReference type="InterPro" id="IPR029044">
    <property type="entry name" value="Nucleotide-diphossugar_trans"/>
</dbReference>
<dbReference type="Gene3D" id="3.40.50.2000">
    <property type="entry name" value="Glycogen Phosphorylase B"/>
    <property type="match status" value="1"/>
</dbReference>